<reference evidence="2 3" key="1">
    <citation type="submission" date="2015-09" db="EMBL/GenBank/DDBJ databases">
        <title>Draft genome sequence of Aliiroseovarius crassostreae CV919-312TSm, the causative agent of Roseovarius Oyster Disease (formerly Juvenile Oyster Disease).</title>
        <authorList>
            <person name="Kessner L."/>
            <person name="Spinard E."/>
            <person name="Nelson D."/>
        </authorList>
    </citation>
    <scope>NUCLEOTIDE SEQUENCE [LARGE SCALE GENOMIC DNA]</scope>
    <source>
        <strain evidence="2 3">CV919-312</strain>
    </source>
</reference>
<protein>
    <submittedName>
        <fullName evidence="2">Uncharacterized protein</fullName>
    </submittedName>
</protein>
<gene>
    <name evidence="2" type="ORF">AKJ29_02515</name>
</gene>
<evidence type="ECO:0000313" key="3">
    <source>
        <dbReference type="Proteomes" id="UP000050471"/>
    </source>
</evidence>
<organism evidence="2 3">
    <name type="scientific">Aliiroseovarius crassostreae</name>
    <dbReference type="NCBI Taxonomy" id="154981"/>
    <lineage>
        <taxon>Bacteria</taxon>
        <taxon>Pseudomonadati</taxon>
        <taxon>Pseudomonadota</taxon>
        <taxon>Alphaproteobacteria</taxon>
        <taxon>Rhodobacterales</taxon>
        <taxon>Paracoccaceae</taxon>
        <taxon>Aliiroseovarius</taxon>
    </lineage>
</organism>
<sequence>MSIYDFVSQNLLATYGAAVGTIALALNFMRYRHAVAGSKIRLQIEVLTEKTEEAFQAHLNPPAAEIELFSAPTSCITHKVKVRNIGGVTAHLQDVWVETQDGRKNATMPYGGSQQNIYGAVSERGNVEIAPRSSHSFSVFSTKEGGYLEIKSAHATDETGKNWRTSRFKRPT</sequence>
<keyword evidence="1" id="KW-0812">Transmembrane</keyword>
<evidence type="ECO:0000256" key="1">
    <source>
        <dbReference type="SAM" id="Phobius"/>
    </source>
</evidence>
<accession>A0A0P7IV93</accession>
<keyword evidence="1" id="KW-0472">Membrane</keyword>
<name>A0A0P7IV93_9RHOB</name>
<feature type="transmembrane region" description="Helical" evidence="1">
    <location>
        <begin position="12"/>
        <end position="31"/>
    </location>
</feature>
<keyword evidence="1" id="KW-1133">Transmembrane helix</keyword>
<keyword evidence="3" id="KW-1185">Reference proteome</keyword>
<dbReference type="AlphaFoldDB" id="A0A0P7IV93"/>
<dbReference type="STRING" id="154981.AKJ29_02515"/>
<proteinExistence type="predicted"/>
<dbReference type="EMBL" id="LKBA01000007">
    <property type="protein sequence ID" value="KPN63041.1"/>
    <property type="molecule type" value="Genomic_DNA"/>
</dbReference>
<comment type="caution">
    <text evidence="2">The sequence shown here is derived from an EMBL/GenBank/DDBJ whole genome shotgun (WGS) entry which is preliminary data.</text>
</comment>
<dbReference type="RefSeq" id="WP_055190659.1">
    <property type="nucleotide sequence ID" value="NZ_FPBS01000010.1"/>
</dbReference>
<dbReference type="Proteomes" id="UP000050471">
    <property type="component" value="Unassembled WGS sequence"/>
</dbReference>
<evidence type="ECO:0000313" key="2">
    <source>
        <dbReference type="EMBL" id="KPN63041.1"/>
    </source>
</evidence>